<dbReference type="Proteomes" id="UP001386955">
    <property type="component" value="Unassembled WGS sequence"/>
</dbReference>
<dbReference type="EMBL" id="JAYMYS010000004">
    <property type="protein sequence ID" value="KAK7395169.1"/>
    <property type="molecule type" value="Genomic_DNA"/>
</dbReference>
<evidence type="ECO:0000313" key="2">
    <source>
        <dbReference type="Proteomes" id="UP001386955"/>
    </source>
</evidence>
<evidence type="ECO:0000313" key="1">
    <source>
        <dbReference type="EMBL" id="KAK7395169.1"/>
    </source>
</evidence>
<reference evidence="1 2" key="1">
    <citation type="submission" date="2024-01" db="EMBL/GenBank/DDBJ databases">
        <title>The genomes of 5 underutilized Papilionoideae crops provide insights into root nodulation and disease resistanc.</title>
        <authorList>
            <person name="Jiang F."/>
        </authorList>
    </citation>
    <scope>NUCLEOTIDE SEQUENCE [LARGE SCALE GENOMIC DNA]</scope>
    <source>
        <strain evidence="1">DUOXIRENSHENG_FW03</strain>
        <tissue evidence="1">Leaves</tissue>
    </source>
</reference>
<dbReference type="AlphaFoldDB" id="A0AAN9SEJ8"/>
<comment type="caution">
    <text evidence="1">The sequence shown here is derived from an EMBL/GenBank/DDBJ whole genome shotgun (WGS) entry which is preliminary data.</text>
</comment>
<proteinExistence type="predicted"/>
<accession>A0AAN9SEJ8</accession>
<gene>
    <name evidence="1" type="ORF">VNO78_15715</name>
</gene>
<organism evidence="1 2">
    <name type="scientific">Psophocarpus tetragonolobus</name>
    <name type="common">Winged bean</name>
    <name type="synonym">Dolichos tetragonolobus</name>
    <dbReference type="NCBI Taxonomy" id="3891"/>
    <lineage>
        <taxon>Eukaryota</taxon>
        <taxon>Viridiplantae</taxon>
        <taxon>Streptophyta</taxon>
        <taxon>Embryophyta</taxon>
        <taxon>Tracheophyta</taxon>
        <taxon>Spermatophyta</taxon>
        <taxon>Magnoliopsida</taxon>
        <taxon>eudicotyledons</taxon>
        <taxon>Gunneridae</taxon>
        <taxon>Pentapetalae</taxon>
        <taxon>rosids</taxon>
        <taxon>fabids</taxon>
        <taxon>Fabales</taxon>
        <taxon>Fabaceae</taxon>
        <taxon>Papilionoideae</taxon>
        <taxon>50 kb inversion clade</taxon>
        <taxon>NPAAA clade</taxon>
        <taxon>indigoferoid/millettioid clade</taxon>
        <taxon>Phaseoleae</taxon>
        <taxon>Psophocarpus</taxon>
    </lineage>
</organism>
<sequence length="99" mass="11386">MRYNFVYSGSNVPREAIMLLNFKPPLSRLIQNHVKRFNIKYASRLSSYNMKCNSGKQFFGIDINISSCELTLISQAESFFNLSLMYNFPEPQTLGGFSL</sequence>
<protein>
    <submittedName>
        <fullName evidence="1">Uncharacterized protein</fullName>
    </submittedName>
</protein>
<name>A0AAN9SEJ8_PSOTE</name>
<keyword evidence="2" id="KW-1185">Reference proteome</keyword>